<reference evidence="5" key="1">
    <citation type="submission" date="2025-08" db="UniProtKB">
        <authorList>
            <consortium name="Ensembl"/>
        </authorList>
    </citation>
    <scope>IDENTIFICATION</scope>
</reference>
<reference evidence="5" key="2">
    <citation type="submission" date="2025-09" db="UniProtKB">
        <authorList>
            <consortium name="Ensembl"/>
        </authorList>
    </citation>
    <scope>IDENTIFICATION</scope>
</reference>
<dbReference type="Pfam" id="PF00106">
    <property type="entry name" value="adh_short"/>
    <property type="match status" value="1"/>
</dbReference>
<dbReference type="SUPFAM" id="SSF51735">
    <property type="entry name" value="NAD(P)-binding Rossmann-fold domains"/>
    <property type="match status" value="1"/>
</dbReference>
<keyword evidence="4" id="KW-1133">Transmembrane helix</keyword>
<dbReference type="OMA" id="FAWFANT"/>
<evidence type="ECO:0000313" key="6">
    <source>
        <dbReference type="Proteomes" id="UP000264840"/>
    </source>
</evidence>
<evidence type="ECO:0008006" key="7">
    <source>
        <dbReference type="Google" id="ProtNLM"/>
    </source>
</evidence>
<feature type="transmembrane region" description="Helical" evidence="4">
    <location>
        <begin position="40"/>
        <end position="65"/>
    </location>
</feature>
<evidence type="ECO:0000256" key="3">
    <source>
        <dbReference type="RuleBase" id="RU000363"/>
    </source>
</evidence>
<dbReference type="GO" id="GO:0016491">
    <property type="term" value="F:oxidoreductase activity"/>
    <property type="evidence" value="ECO:0007669"/>
    <property type="project" value="UniProtKB-KW"/>
</dbReference>
<dbReference type="PANTHER" id="PTHR43115">
    <property type="entry name" value="DEHYDROGENASE/REDUCTASE SDR FAMILY MEMBER 11"/>
    <property type="match status" value="1"/>
</dbReference>
<comment type="similarity">
    <text evidence="1 3">Belongs to the short-chain dehydrogenases/reductases (SDR) family.</text>
</comment>
<dbReference type="PRINTS" id="PR00080">
    <property type="entry name" value="SDRFAMILY"/>
</dbReference>
<dbReference type="Ensembl" id="ENSHBUT00000019297.1">
    <property type="protein sequence ID" value="ENSHBUP00000029313.1"/>
    <property type="gene ID" value="ENSHBUG00000013657.1"/>
</dbReference>
<dbReference type="InterPro" id="IPR036291">
    <property type="entry name" value="NAD(P)-bd_dom_sf"/>
</dbReference>
<sequence>MTSNFLFLNSQKTEAIVHCYLFILSANKCNKEKYHFDALITYICFTVYFTAGFLQVNVLALCICAREAYQSMKERNVDDGHIININSVCGHQVFPNPDGHFYTATKYAVTALTEGLRQELRAENTHIRATSISPGVVKTEFAYRVYRDNSDKAAAVYTKNKSLEAKDLVHAVTYVLGAPPHVQV</sequence>
<dbReference type="PRINTS" id="PR00081">
    <property type="entry name" value="GDHRDH"/>
</dbReference>
<keyword evidence="4" id="KW-0812">Transmembrane</keyword>
<dbReference type="Proteomes" id="UP000264840">
    <property type="component" value="Unplaced"/>
</dbReference>
<evidence type="ECO:0000256" key="4">
    <source>
        <dbReference type="SAM" id="Phobius"/>
    </source>
</evidence>
<protein>
    <recommendedName>
        <fullName evidence="7">Dehydrogenase/reductase (SDR family) member 11b</fullName>
    </recommendedName>
</protein>
<dbReference type="InterPro" id="IPR002347">
    <property type="entry name" value="SDR_fam"/>
</dbReference>
<keyword evidence="6" id="KW-1185">Reference proteome</keyword>
<dbReference type="GeneTree" id="ENSGT00840000129887"/>
<evidence type="ECO:0000256" key="1">
    <source>
        <dbReference type="ARBA" id="ARBA00006484"/>
    </source>
</evidence>
<organism evidence="5 6">
    <name type="scientific">Haplochromis burtoni</name>
    <name type="common">Burton's mouthbrooder</name>
    <name type="synonym">Chromis burtoni</name>
    <dbReference type="NCBI Taxonomy" id="8153"/>
    <lineage>
        <taxon>Eukaryota</taxon>
        <taxon>Metazoa</taxon>
        <taxon>Chordata</taxon>
        <taxon>Craniata</taxon>
        <taxon>Vertebrata</taxon>
        <taxon>Euteleostomi</taxon>
        <taxon>Actinopterygii</taxon>
        <taxon>Neopterygii</taxon>
        <taxon>Teleostei</taxon>
        <taxon>Neoteleostei</taxon>
        <taxon>Acanthomorphata</taxon>
        <taxon>Ovalentaria</taxon>
        <taxon>Cichlomorphae</taxon>
        <taxon>Cichliformes</taxon>
        <taxon>Cichlidae</taxon>
        <taxon>African cichlids</taxon>
        <taxon>Pseudocrenilabrinae</taxon>
        <taxon>Haplochromini</taxon>
        <taxon>Haplochromis</taxon>
    </lineage>
</organism>
<evidence type="ECO:0000313" key="5">
    <source>
        <dbReference type="Ensembl" id="ENSHBUP00000029313.1"/>
    </source>
</evidence>
<proteinExistence type="inferred from homology"/>
<dbReference type="AlphaFoldDB" id="A0A3Q2WRL3"/>
<dbReference type="STRING" id="8153.ENSHBUP00000029313"/>
<accession>A0A3Q2WRL3</accession>
<keyword evidence="2" id="KW-0560">Oxidoreductase</keyword>
<evidence type="ECO:0000256" key="2">
    <source>
        <dbReference type="ARBA" id="ARBA00023002"/>
    </source>
</evidence>
<keyword evidence="4" id="KW-0472">Membrane</keyword>
<dbReference type="Gene3D" id="3.40.50.720">
    <property type="entry name" value="NAD(P)-binding Rossmann-like Domain"/>
    <property type="match status" value="1"/>
</dbReference>
<dbReference type="PANTHER" id="PTHR43115:SF4">
    <property type="entry name" value="DEHYDROGENASE_REDUCTASE SDR FAMILY MEMBER 11"/>
    <property type="match status" value="1"/>
</dbReference>
<name>A0A3Q2WRL3_HAPBU</name>